<sequence length="437" mass="48212">MAAAAASDLESKAKEAFVDDDFELAAELYTQAIEAGPATAELYADRAQAHIKLGSYTELLYDNMDFFLRKRYNSEICRLYEGKDIIVTSVDSREAVADANKAIELDPSMHKAYLRKGSACIKLEEYQTAKAALEVGSSYASGDSRFTRLMKECDDRIAEEASQVPVKNAAAAVAPATSSGASSGATTVATEVEDQDGANMENAQPTVEVPSKPKYRDGSFAHGYGYPRVPYPKTTGMGKTLRDFVPMGNGYPYPQNIWVGYGHDYYNTPTEVVLTIFAKGVPADSVVVDFGEQMIVPDKCKYTVLSTKVEMRLAKAEPVTWTSLDYTGKPKAPQKINVPAESAQRPSYPSSKSKKDWDKLEAEVKKQEKDEKLDGDAALNKFFREIYSDADEDMRRAMMKSFVESNGTVLSTNWKDVGKKTVEGSPPDGMELKKWEY</sequence>
<dbReference type="SUPFAM" id="SSF49764">
    <property type="entry name" value="HSP20-like chaperones"/>
    <property type="match status" value="1"/>
</dbReference>
<dbReference type="CDD" id="cd06466">
    <property type="entry name" value="p23_CS_SGT1_like"/>
    <property type="match status" value="1"/>
</dbReference>
<evidence type="ECO:0000256" key="1">
    <source>
        <dbReference type="SAM" id="MobiDB-lite"/>
    </source>
</evidence>
<protein>
    <submittedName>
        <fullName evidence="2">Suppressor of G2 allele of SKP1-like protein</fullName>
    </submittedName>
</protein>
<dbReference type="AlphaFoldDB" id="M8BAU9"/>
<dbReference type="EnsemblPlants" id="EMT21990">
    <property type="protein sequence ID" value="EMT21990"/>
    <property type="gene ID" value="F775_08404"/>
</dbReference>
<feature type="region of interest" description="Disordered" evidence="1">
    <location>
        <begin position="332"/>
        <end position="358"/>
    </location>
</feature>
<feature type="compositionally biased region" description="Low complexity" evidence="1">
    <location>
        <begin position="177"/>
        <end position="190"/>
    </location>
</feature>
<dbReference type="Gene3D" id="1.25.40.10">
    <property type="entry name" value="Tetratricopeptide repeat domain"/>
    <property type="match status" value="2"/>
</dbReference>
<evidence type="ECO:0000313" key="2">
    <source>
        <dbReference type="EnsemblPlants" id="EMT21990"/>
    </source>
</evidence>
<dbReference type="PANTHER" id="PTHR45862">
    <property type="entry name" value="PROTEIN SGT1 HOMOLOG"/>
    <property type="match status" value="1"/>
</dbReference>
<dbReference type="InterPro" id="IPR044563">
    <property type="entry name" value="Sgt1-like"/>
</dbReference>
<dbReference type="GO" id="GO:0051087">
    <property type="term" value="F:protein-folding chaperone binding"/>
    <property type="evidence" value="ECO:0007669"/>
    <property type="project" value="InterPro"/>
</dbReference>
<accession>M8BAU9</accession>
<feature type="region of interest" description="Disordered" evidence="1">
    <location>
        <begin position="177"/>
        <end position="215"/>
    </location>
</feature>
<dbReference type="Pfam" id="PF13432">
    <property type="entry name" value="TPR_16"/>
    <property type="match status" value="1"/>
</dbReference>
<dbReference type="InterPro" id="IPR011990">
    <property type="entry name" value="TPR-like_helical_dom_sf"/>
</dbReference>
<dbReference type="InterPro" id="IPR007699">
    <property type="entry name" value="SGS_dom"/>
</dbReference>
<reference evidence="2" key="1">
    <citation type="submission" date="2015-06" db="UniProtKB">
        <authorList>
            <consortium name="EnsemblPlants"/>
        </authorList>
    </citation>
    <scope>IDENTIFICATION</scope>
</reference>
<organism evidence="2">
    <name type="scientific">Aegilops tauschii</name>
    <name type="common">Tausch's goatgrass</name>
    <name type="synonym">Aegilops squarrosa</name>
    <dbReference type="NCBI Taxonomy" id="37682"/>
    <lineage>
        <taxon>Eukaryota</taxon>
        <taxon>Viridiplantae</taxon>
        <taxon>Streptophyta</taxon>
        <taxon>Embryophyta</taxon>
        <taxon>Tracheophyta</taxon>
        <taxon>Spermatophyta</taxon>
        <taxon>Magnoliopsida</taxon>
        <taxon>Liliopsida</taxon>
        <taxon>Poales</taxon>
        <taxon>Poaceae</taxon>
        <taxon>BOP clade</taxon>
        <taxon>Pooideae</taxon>
        <taxon>Triticodae</taxon>
        <taxon>Triticeae</taxon>
        <taxon>Triticinae</taxon>
        <taxon>Aegilops</taxon>
    </lineage>
</organism>
<dbReference type="SUPFAM" id="SSF48452">
    <property type="entry name" value="TPR-like"/>
    <property type="match status" value="1"/>
</dbReference>
<proteinExistence type="predicted"/>
<feature type="region of interest" description="Disordered" evidence="1">
    <location>
        <begin position="418"/>
        <end position="437"/>
    </location>
</feature>
<dbReference type="Pfam" id="PF05002">
    <property type="entry name" value="SGS"/>
    <property type="match status" value="1"/>
</dbReference>
<dbReference type="PROSITE" id="PS51048">
    <property type="entry name" value="SGS"/>
    <property type="match status" value="1"/>
</dbReference>
<dbReference type="InterPro" id="IPR008978">
    <property type="entry name" value="HSP20-like_chaperone"/>
</dbReference>
<name>M8BAU9_AEGTA</name>
<dbReference type="Gene3D" id="2.60.40.790">
    <property type="match status" value="2"/>
</dbReference>